<keyword evidence="2" id="KW-0732">Signal</keyword>
<organism evidence="3 4">
    <name type="scientific">Puccinia sorghi</name>
    <dbReference type="NCBI Taxonomy" id="27349"/>
    <lineage>
        <taxon>Eukaryota</taxon>
        <taxon>Fungi</taxon>
        <taxon>Dikarya</taxon>
        <taxon>Basidiomycota</taxon>
        <taxon>Pucciniomycotina</taxon>
        <taxon>Pucciniomycetes</taxon>
        <taxon>Pucciniales</taxon>
        <taxon>Pucciniaceae</taxon>
        <taxon>Puccinia</taxon>
    </lineage>
</organism>
<dbReference type="VEuPathDB" id="FungiDB:VP01_2271g1"/>
<feature type="transmembrane region" description="Helical" evidence="1">
    <location>
        <begin position="834"/>
        <end position="855"/>
    </location>
</feature>
<keyword evidence="4" id="KW-1185">Reference proteome</keyword>
<comment type="caution">
    <text evidence="3">The sequence shown here is derived from an EMBL/GenBank/DDBJ whole genome shotgun (WGS) entry which is preliminary data.</text>
</comment>
<feature type="transmembrane region" description="Helical" evidence="1">
    <location>
        <begin position="720"/>
        <end position="739"/>
    </location>
</feature>
<dbReference type="EMBL" id="LAVV01007138">
    <property type="protein sequence ID" value="KNZ56981.1"/>
    <property type="molecule type" value="Genomic_DNA"/>
</dbReference>
<sequence length="906" mass="105226">MVPWLFWFCLKSIFLDLLELIYGCARFPQECCRLSHIHSTDYSILCASQAIEVPLAKLMFNNYFKILRYSLQRDVTDTLSPEKFLYSSAAFPMSIGSPKDNANGEKKETMIKIFPTEHVAADLAETLTQAARTVHTTKDSANFSEAVKGCIIPAVALRIHVNPTYSVGSICFHTANFSEAVKGCIIPAVASTDSCKPHIFRWSDMRLASGLGSWTGKSISPICLWRRILNLTQPLINSICYQYPEACSSSAHQKMPAYWRYHLISISILSLVWQSNCTYILLPGNLFRLAHLSYLRNMIWSSERRMMEVSNLSTHHEEYIPLQTSEVKDRAEKMTEEELINYLETIPQFYKQKSTIFTGLDRKNSMKDDYILIKDSLKILEKATHERHSIFKPKFKELSRNIQLLKYFNELLTQINFSSMYSFNHQSSLDLVTFYCTQNRHPTLALTLLIRLSTNISLKMISCFTLLKKPGFETYIYGSRSLKLCELITFELDLIHGNRCLSSCTQKSQLLFSVICISPSSINTSYFPVCLLFSILQYFFSSIIIISYIEQGSVKICETIIDEQIYINTRSKLSFQAETSPSKKKRKPTENPTVLGVLSGEIKYNRIKQERFSRSVAILVSGRNRWYSIAIHHPKRRVNDFINLLLHTQKNKQWPLSWVFRGRGYKCWSYCYVINWVKNGNLHTLPPFLGWVFHMQPTGFEGATHRTVGSRSNSSKFRSFFMNFFGCQIETYLMIIFFFPALFKLFLMFLAPHLAFWMFFFCGLQSNEFCKFKFLSHISNTLKHNGIVYFRLNVINLSFWGCYKIKNLLHPQKSMTKSTIMFSKITCFFFNNKLLGLINEQIYFLIIDWFLILLVRKKHVLIKSGVSNMTKSTIKTSQLEFSTKFHSWGFFIFFTCIYMVFKMVDF</sequence>
<keyword evidence="1" id="KW-0812">Transmembrane</keyword>
<name>A0A0L6V856_9BASI</name>
<accession>A0A0L6V856</accession>
<protein>
    <submittedName>
        <fullName evidence="3">Putative signal peptide protein</fullName>
    </submittedName>
</protein>
<feature type="signal peptide" evidence="2">
    <location>
        <begin position="1"/>
        <end position="25"/>
    </location>
</feature>
<reference evidence="3 4" key="1">
    <citation type="submission" date="2015-08" db="EMBL/GenBank/DDBJ databases">
        <title>Next Generation Sequencing and Analysis of the Genome of Puccinia sorghi L Schw, the Causal Agent of Maize Common Rust.</title>
        <authorList>
            <person name="Rochi L."/>
            <person name="Burguener G."/>
            <person name="Darino M."/>
            <person name="Turjanski A."/>
            <person name="Kreff E."/>
            <person name="Dieguez M.J."/>
            <person name="Sacco F."/>
        </authorList>
    </citation>
    <scope>NUCLEOTIDE SEQUENCE [LARGE SCALE GENOMIC DNA]</scope>
    <source>
        <strain evidence="3 4">RO10H11247</strain>
    </source>
</reference>
<evidence type="ECO:0000313" key="3">
    <source>
        <dbReference type="EMBL" id="KNZ56981.1"/>
    </source>
</evidence>
<feature type="transmembrane region" description="Helical" evidence="1">
    <location>
        <begin position="526"/>
        <end position="549"/>
    </location>
</feature>
<evidence type="ECO:0000256" key="2">
    <source>
        <dbReference type="SAM" id="SignalP"/>
    </source>
</evidence>
<keyword evidence="1" id="KW-0472">Membrane</keyword>
<keyword evidence="1" id="KW-1133">Transmembrane helix</keyword>
<dbReference type="Proteomes" id="UP000037035">
    <property type="component" value="Unassembled WGS sequence"/>
</dbReference>
<dbReference type="AlphaFoldDB" id="A0A0L6V856"/>
<gene>
    <name evidence="3" type="ORF">VP01_2271g1</name>
</gene>
<proteinExistence type="predicted"/>
<feature type="transmembrane region" description="Helical" evidence="1">
    <location>
        <begin position="745"/>
        <end position="764"/>
    </location>
</feature>
<evidence type="ECO:0000313" key="4">
    <source>
        <dbReference type="Proteomes" id="UP000037035"/>
    </source>
</evidence>
<feature type="chain" id="PRO_5005568151" evidence="2">
    <location>
        <begin position="26"/>
        <end position="906"/>
    </location>
</feature>
<evidence type="ECO:0000256" key="1">
    <source>
        <dbReference type="SAM" id="Phobius"/>
    </source>
</evidence>
<feature type="transmembrane region" description="Helical" evidence="1">
    <location>
        <begin position="885"/>
        <end position="901"/>
    </location>
</feature>